<evidence type="ECO:0000256" key="3">
    <source>
        <dbReference type="ARBA" id="ARBA00022692"/>
    </source>
</evidence>
<dbReference type="RefSeq" id="WP_117601242.1">
    <property type="nucleotide sequence ID" value="NZ_BAABYI010000001.1"/>
</dbReference>
<organism evidence="9 11">
    <name type="scientific">Bacteroides uniformis</name>
    <dbReference type="NCBI Taxonomy" id="820"/>
    <lineage>
        <taxon>Bacteria</taxon>
        <taxon>Pseudomonadati</taxon>
        <taxon>Bacteroidota</taxon>
        <taxon>Bacteroidia</taxon>
        <taxon>Bacteroidales</taxon>
        <taxon>Bacteroidaceae</taxon>
        <taxon>Bacteroides</taxon>
    </lineage>
</organism>
<dbReference type="PANTHER" id="PTHR30572:SF4">
    <property type="entry name" value="ABC TRANSPORTER PERMEASE YTRF"/>
    <property type="match status" value="1"/>
</dbReference>
<keyword evidence="5 7" id="KW-0472">Membrane</keyword>
<evidence type="ECO:0000313" key="10">
    <source>
        <dbReference type="EMBL" id="RGQ55162.1"/>
    </source>
</evidence>
<keyword evidence="3 7" id="KW-0812">Transmembrane</keyword>
<dbReference type="Proteomes" id="UP000260759">
    <property type="component" value="Unassembled WGS sequence"/>
</dbReference>
<feature type="domain" description="ABC3 transporter permease C-terminal" evidence="8">
    <location>
        <begin position="300"/>
        <end position="415"/>
    </location>
</feature>
<name>A0A396EVZ5_BACUN</name>
<evidence type="ECO:0000256" key="5">
    <source>
        <dbReference type="ARBA" id="ARBA00023136"/>
    </source>
</evidence>
<dbReference type="EMBL" id="QSVA01000019">
    <property type="protein sequence ID" value="RGN91096.1"/>
    <property type="molecule type" value="Genomic_DNA"/>
</dbReference>
<dbReference type="InterPro" id="IPR050250">
    <property type="entry name" value="Macrolide_Exporter_MacB"/>
</dbReference>
<protein>
    <submittedName>
        <fullName evidence="9">ABC transporter permease</fullName>
    </submittedName>
</protein>
<evidence type="ECO:0000256" key="2">
    <source>
        <dbReference type="ARBA" id="ARBA00022475"/>
    </source>
</evidence>
<proteinExistence type="inferred from homology"/>
<keyword evidence="2" id="KW-1003">Cell membrane</keyword>
<dbReference type="Proteomes" id="UP000283680">
    <property type="component" value="Unassembled WGS sequence"/>
</dbReference>
<gene>
    <name evidence="10" type="ORF">DWY92_04365</name>
    <name evidence="9" type="ORF">DXB37_17135</name>
</gene>
<evidence type="ECO:0000256" key="6">
    <source>
        <dbReference type="ARBA" id="ARBA00038076"/>
    </source>
</evidence>
<dbReference type="Pfam" id="PF02687">
    <property type="entry name" value="FtsX"/>
    <property type="match status" value="1"/>
</dbReference>
<keyword evidence="4 7" id="KW-1133">Transmembrane helix</keyword>
<evidence type="ECO:0000256" key="4">
    <source>
        <dbReference type="ARBA" id="ARBA00022989"/>
    </source>
</evidence>
<reference evidence="11 12" key="1">
    <citation type="submission" date="2018-08" db="EMBL/GenBank/DDBJ databases">
        <title>A genome reference for cultivated species of the human gut microbiota.</title>
        <authorList>
            <person name="Zou Y."/>
            <person name="Xue W."/>
            <person name="Luo G."/>
        </authorList>
    </citation>
    <scope>NUCLEOTIDE SEQUENCE [LARGE SCALE GENOMIC DNA]</scope>
    <source>
        <strain evidence="10 12">AF28-11</strain>
        <strain evidence="9 11">OM03-4</strain>
    </source>
</reference>
<evidence type="ECO:0000256" key="7">
    <source>
        <dbReference type="SAM" id="Phobius"/>
    </source>
</evidence>
<evidence type="ECO:0000313" key="12">
    <source>
        <dbReference type="Proteomes" id="UP000283680"/>
    </source>
</evidence>
<evidence type="ECO:0000313" key="9">
    <source>
        <dbReference type="EMBL" id="RGN91096.1"/>
    </source>
</evidence>
<sequence>MKNILVQIKNEWRSSLFLFTELLLVFVVLWYIVDWTLVTLRVYNAPMGFDTEHCYNIAVSKLTLKSTAYNFDLTKDDDMRHLVELAERLRHRPGVEAVALSQNCFPYNDGSNGLNLGLDTISENVHLLWVEPDFFRVFRYGSSDEEMLTHMAAAIRDDHMVVSSNLFAAYPELHLNNAASLQDRELTLLNFGSDERCRVGAVGTPVRWSHFYTSSEWGGTYAALHLNLDRLKEYGNPRYITLSLRVRPDADSGFMEKLMEDADRLYQVGNLYLLDVTSFKDLREICEREDMNEAKTQLCVLGFLLMNIFLGVIGTFWFRTQQRRREVALRMAMGSSRQGVFLRLMSEGILLLTLAAVPAVIIAFNVGMAELVDVEKLPFGGGRFLAAVVATWSLMAVMIVAGIWYPARGAMKVQPAEALHDE</sequence>
<dbReference type="PANTHER" id="PTHR30572">
    <property type="entry name" value="MEMBRANE COMPONENT OF TRANSPORTER-RELATED"/>
    <property type="match status" value="1"/>
</dbReference>
<dbReference type="EMBL" id="QRTH01000001">
    <property type="protein sequence ID" value="RGQ55162.1"/>
    <property type="molecule type" value="Genomic_DNA"/>
</dbReference>
<feature type="transmembrane region" description="Helical" evidence="7">
    <location>
        <begin position="384"/>
        <end position="405"/>
    </location>
</feature>
<dbReference type="GO" id="GO:0005886">
    <property type="term" value="C:plasma membrane"/>
    <property type="evidence" value="ECO:0007669"/>
    <property type="project" value="UniProtKB-SubCell"/>
</dbReference>
<evidence type="ECO:0000313" key="11">
    <source>
        <dbReference type="Proteomes" id="UP000260759"/>
    </source>
</evidence>
<feature type="transmembrane region" description="Helical" evidence="7">
    <location>
        <begin position="340"/>
        <end position="364"/>
    </location>
</feature>
<feature type="transmembrane region" description="Helical" evidence="7">
    <location>
        <begin position="12"/>
        <end position="33"/>
    </location>
</feature>
<comment type="subcellular location">
    <subcellularLocation>
        <location evidence="1">Cell membrane</location>
        <topology evidence="1">Multi-pass membrane protein</topology>
    </subcellularLocation>
</comment>
<comment type="caution">
    <text evidence="9">The sequence shown here is derived from an EMBL/GenBank/DDBJ whole genome shotgun (WGS) entry which is preliminary data.</text>
</comment>
<dbReference type="AlphaFoldDB" id="A0A396EVZ5"/>
<accession>A0A396EVZ5</accession>
<dbReference type="GO" id="GO:0022857">
    <property type="term" value="F:transmembrane transporter activity"/>
    <property type="evidence" value="ECO:0007669"/>
    <property type="project" value="TreeGrafter"/>
</dbReference>
<feature type="transmembrane region" description="Helical" evidence="7">
    <location>
        <begin position="300"/>
        <end position="319"/>
    </location>
</feature>
<comment type="similarity">
    <text evidence="6">Belongs to the ABC-4 integral membrane protein family.</text>
</comment>
<evidence type="ECO:0000259" key="8">
    <source>
        <dbReference type="Pfam" id="PF02687"/>
    </source>
</evidence>
<evidence type="ECO:0000256" key="1">
    <source>
        <dbReference type="ARBA" id="ARBA00004651"/>
    </source>
</evidence>
<dbReference type="InterPro" id="IPR003838">
    <property type="entry name" value="ABC3_permease_C"/>
</dbReference>